<accession>A0A5N0DYB4</accession>
<dbReference type="EMBL" id="VXLC01000033">
    <property type="protein sequence ID" value="KAA8880531.1"/>
    <property type="molecule type" value="Genomic_DNA"/>
</dbReference>
<organism evidence="1 2">
    <name type="scientific">Nocardia colli</name>
    <dbReference type="NCBI Taxonomy" id="2545717"/>
    <lineage>
        <taxon>Bacteria</taxon>
        <taxon>Bacillati</taxon>
        <taxon>Actinomycetota</taxon>
        <taxon>Actinomycetes</taxon>
        <taxon>Mycobacteriales</taxon>
        <taxon>Nocardiaceae</taxon>
        <taxon>Nocardia</taxon>
    </lineage>
</organism>
<proteinExistence type="predicted"/>
<evidence type="ECO:0000313" key="2">
    <source>
        <dbReference type="Proteomes" id="UP000323876"/>
    </source>
</evidence>
<comment type="caution">
    <text evidence="1">The sequence shown here is derived from an EMBL/GenBank/DDBJ whole genome shotgun (WGS) entry which is preliminary data.</text>
</comment>
<reference evidence="1 2" key="1">
    <citation type="submission" date="2019-09" db="EMBL/GenBank/DDBJ databases">
        <authorList>
            <person name="Wang X."/>
        </authorList>
    </citation>
    <scope>NUCLEOTIDE SEQUENCE [LARGE SCALE GENOMIC DNA]</scope>
    <source>
        <strain evidence="1 2">CICC 11023</strain>
    </source>
</reference>
<dbReference type="RefSeq" id="WP_150407612.1">
    <property type="nucleotide sequence ID" value="NZ_VXLC01000033.1"/>
</dbReference>
<keyword evidence="2" id="KW-1185">Reference proteome</keyword>
<dbReference type="AlphaFoldDB" id="A0A5N0DYB4"/>
<gene>
    <name evidence="1" type="ORF">F3087_41225</name>
</gene>
<dbReference type="OrthoDB" id="4558337at2"/>
<protein>
    <submittedName>
        <fullName evidence="1">Uncharacterized protein</fullName>
    </submittedName>
</protein>
<evidence type="ECO:0000313" key="1">
    <source>
        <dbReference type="EMBL" id="KAA8880531.1"/>
    </source>
</evidence>
<dbReference type="Proteomes" id="UP000323876">
    <property type="component" value="Unassembled WGS sequence"/>
</dbReference>
<sequence>MASQQRNSRSISALMVAIGPAEAVTIQQCEEAGGVVIRCAEQPVTNNDKVSCPAPGRTTRLWCVGTVFYAMPDGSPMEVFDTGGDSKYGR</sequence>
<name>A0A5N0DYB4_9NOCA</name>